<evidence type="ECO:0000256" key="1">
    <source>
        <dbReference type="ARBA" id="ARBA00023180"/>
    </source>
</evidence>
<dbReference type="InParanoid" id="A0A672SAI7"/>
<evidence type="ECO:0000313" key="3">
    <source>
        <dbReference type="Ensembl" id="ENSSGRP00000098845.1"/>
    </source>
</evidence>
<organism evidence="3 4">
    <name type="scientific">Sinocyclocheilus grahami</name>
    <name type="common">Dianchi golden-line fish</name>
    <name type="synonym">Barbus grahami</name>
    <dbReference type="NCBI Taxonomy" id="75366"/>
    <lineage>
        <taxon>Eukaryota</taxon>
        <taxon>Metazoa</taxon>
        <taxon>Chordata</taxon>
        <taxon>Craniata</taxon>
        <taxon>Vertebrata</taxon>
        <taxon>Euteleostomi</taxon>
        <taxon>Actinopterygii</taxon>
        <taxon>Neopterygii</taxon>
        <taxon>Teleostei</taxon>
        <taxon>Ostariophysi</taxon>
        <taxon>Cypriniformes</taxon>
        <taxon>Cyprinidae</taxon>
        <taxon>Cyprininae</taxon>
        <taxon>Sinocyclocheilus</taxon>
    </lineage>
</organism>
<sequence>MDLTDDCWSFKWIFIVFYFNNWNNANGQIVYSVSEEVNTGTTVGNLANDLNLNVQDLERRGFQVVTGPNQRYFDLHRPELKLSVLSLSRSLS</sequence>
<evidence type="ECO:0000259" key="2">
    <source>
        <dbReference type="Pfam" id="PF08266"/>
    </source>
</evidence>
<dbReference type="AlphaFoldDB" id="A0A672SAI7"/>
<protein>
    <recommendedName>
        <fullName evidence="2">Cadherin N-terminal domain-containing protein</fullName>
    </recommendedName>
</protein>
<dbReference type="Gene3D" id="2.60.40.60">
    <property type="entry name" value="Cadherins"/>
    <property type="match status" value="1"/>
</dbReference>
<reference evidence="3" key="1">
    <citation type="submission" date="2025-08" db="UniProtKB">
        <authorList>
            <consortium name="Ensembl"/>
        </authorList>
    </citation>
    <scope>IDENTIFICATION</scope>
</reference>
<keyword evidence="4" id="KW-1185">Reference proteome</keyword>
<feature type="domain" description="Cadherin N-terminal" evidence="2">
    <location>
        <begin position="28"/>
        <end position="79"/>
    </location>
</feature>
<name>A0A672SAI7_SINGR</name>
<accession>A0A672SAI7</accession>
<dbReference type="Proteomes" id="UP000472262">
    <property type="component" value="Unassembled WGS sequence"/>
</dbReference>
<reference evidence="3" key="2">
    <citation type="submission" date="2025-09" db="UniProtKB">
        <authorList>
            <consortium name="Ensembl"/>
        </authorList>
    </citation>
    <scope>IDENTIFICATION</scope>
</reference>
<proteinExistence type="predicted"/>
<evidence type="ECO:0000313" key="4">
    <source>
        <dbReference type="Proteomes" id="UP000472262"/>
    </source>
</evidence>
<dbReference type="InterPro" id="IPR013164">
    <property type="entry name" value="Cadherin_N"/>
</dbReference>
<dbReference type="Ensembl" id="ENSSGRT00000105166.1">
    <property type="protein sequence ID" value="ENSSGRP00000098845.1"/>
    <property type="gene ID" value="ENSSGRG00000049301.1"/>
</dbReference>
<keyword evidence="1" id="KW-0325">Glycoprotein</keyword>
<dbReference type="OMA" id="LMKSECK"/>
<dbReference type="Pfam" id="PF08266">
    <property type="entry name" value="Cadherin_2"/>
    <property type="match status" value="1"/>
</dbReference>